<organism evidence="3 4">
    <name type="scientific">Pedobacter helvus</name>
    <dbReference type="NCBI Taxonomy" id="2563444"/>
    <lineage>
        <taxon>Bacteria</taxon>
        <taxon>Pseudomonadati</taxon>
        <taxon>Bacteroidota</taxon>
        <taxon>Sphingobacteriia</taxon>
        <taxon>Sphingobacteriales</taxon>
        <taxon>Sphingobacteriaceae</taxon>
        <taxon>Pedobacter</taxon>
    </lineage>
</organism>
<dbReference type="EMBL" id="SRMP02000052">
    <property type="protein sequence ID" value="MFN0293802.1"/>
    <property type="molecule type" value="Genomic_DNA"/>
</dbReference>
<keyword evidence="1" id="KW-0732">Signal</keyword>
<dbReference type="PANTHER" id="PTHR32234:SF0">
    <property type="entry name" value="THIOL:DISULFIDE INTERCHANGE PROTEIN DSBD"/>
    <property type="match status" value="1"/>
</dbReference>
<comment type="caution">
    <text evidence="3">The sequence shown here is derived from an EMBL/GenBank/DDBJ whole genome shotgun (WGS) entry which is preliminary data.</text>
</comment>
<gene>
    <name evidence="3" type="ORF">E5L68_020675</name>
</gene>
<dbReference type="InterPro" id="IPR013766">
    <property type="entry name" value="Thioredoxin_domain"/>
</dbReference>
<dbReference type="Pfam" id="PF13098">
    <property type="entry name" value="Thioredoxin_2"/>
    <property type="match status" value="1"/>
</dbReference>
<evidence type="ECO:0000313" key="4">
    <source>
        <dbReference type="Proteomes" id="UP001517367"/>
    </source>
</evidence>
<dbReference type="PROSITE" id="PS51352">
    <property type="entry name" value="THIOREDOXIN_2"/>
    <property type="match status" value="1"/>
</dbReference>
<evidence type="ECO:0000259" key="2">
    <source>
        <dbReference type="PROSITE" id="PS51352"/>
    </source>
</evidence>
<dbReference type="Gene3D" id="3.40.30.10">
    <property type="entry name" value="Glutaredoxin"/>
    <property type="match status" value="1"/>
</dbReference>
<dbReference type="InterPro" id="IPR012336">
    <property type="entry name" value="Thioredoxin-like_fold"/>
</dbReference>
<dbReference type="Proteomes" id="UP001517367">
    <property type="component" value="Unassembled WGS sequence"/>
</dbReference>
<evidence type="ECO:0000256" key="1">
    <source>
        <dbReference type="SAM" id="SignalP"/>
    </source>
</evidence>
<dbReference type="InterPro" id="IPR036249">
    <property type="entry name" value="Thioredoxin-like_sf"/>
</dbReference>
<feature type="chain" id="PRO_5045578148" evidence="1">
    <location>
        <begin position="29"/>
        <end position="157"/>
    </location>
</feature>
<proteinExistence type="predicted"/>
<protein>
    <submittedName>
        <fullName evidence="3">Thioredoxin family protein</fullName>
    </submittedName>
</protein>
<sequence length="157" mass="17463">MPQLQIKRIKLAISLLLLAFSTTNPVVAQQKLAVKKGSASSEIVFENTTWKEVTAKAKKEGKYIFVDAYATWCAPCKLLKSTTFKNKKAAIYFNQNFVNYTADMEKGEGIALAEQWDITAYPALLFFNPEGKMVLKQVGYVGAAQLVEFGQQAMARP</sequence>
<name>A0ABW9JS73_9SPHI</name>
<accession>A0ABW9JS73</accession>
<reference evidence="3 4" key="1">
    <citation type="submission" date="2024-12" db="EMBL/GenBank/DDBJ databases">
        <authorList>
            <person name="Hu S."/>
        </authorList>
    </citation>
    <scope>NUCLEOTIDE SEQUENCE [LARGE SCALE GENOMIC DNA]</scope>
    <source>
        <strain evidence="3 4">P-25</strain>
    </source>
</reference>
<keyword evidence="4" id="KW-1185">Reference proteome</keyword>
<feature type="signal peptide" evidence="1">
    <location>
        <begin position="1"/>
        <end position="28"/>
    </location>
</feature>
<dbReference type="PANTHER" id="PTHR32234">
    <property type="entry name" value="THIOL:DISULFIDE INTERCHANGE PROTEIN DSBD"/>
    <property type="match status" value="1"/>
</dbReference>
<feature type="domain" description="Thioredoxin" evidence="2">
    <location>
        <begin position="34"/>
        <end position="157"/>
    </location>
</feature>
<evidence type="ECO:0000313" key="3">
    <source>
        <dbReference type="EMBL" id="MFN0293802.1"/>
    </source>
</evidence>
<dbReference type="SUPFAM" id="SSF52833">
    <property type="entry name" value="Thioredoxin-like"/>
    <property type="match status" value="1"/>
</dbReference>
<dbReference type="RefSeq" id="WP_138729463.1">
    <property type="nucleotide sequence ID" value="NZ_SRMP02000052.1"/>
</dbReference>